<evidence type="ECO:0000313" key="21">
    <source>
        <dbReference type="Proteomes" id="UP000018467"/>
    </source>
</evidence>
<dbReference type="PRINTS" id="PR00237">
    <property type="entry name" value="GPCRRHODOPSN"/>
</dbReference>
<dbReference type="CDD" id="cd15178">
    <property type="entry name" value="7tmA_CXCR1_2"/>
    <property type="match status" value="1"/>
</dbReference>
<dbReference type="GO" id="GO:0007204">
    <property type="term" value="P:positive regulation of cytosolic calcium ion concentration"/>
    <property type="evidence" value="ECO:0007669"/>
    <property type="project" value="TreeGrafter"/>
</dbReference>
<dbReference type="PRINTS" id="PR00427">
    <property type="entry name" value="INTRLEUKIN8R"/>
</dbReference>
<evidence type="ECO:0000256" key="6">
    <source>
        <dbReference type="ARBA" id="ARBA00022692"/>
    </source>
</evidence>
<feature type="transmembrane region" description="Helical" evidence="18">
    <location>
        <begin position="287"/>
        <end position="307"/>
    </location>
</feature>
<dbReference type="AlphaFoldDB" id="A0A3B1IGG7"/>
<keyword evidence="13 17" id="KW-0807">Transducer</keyword>
<dbReference type="GO" id="GO:0042119">
    <property type="term" value="P:neutrophil activation"/>
    <property type="evidence" value="ECO:0007669"/>
    <property type="project" value="Ensembl"/>
</dbReference>
<dbReference type="GO" id="GO:0002523">
    <property type="term" value="P:leukocyte migration involved in inflammatory response"/>
    <property type="evidence" value="ECO:0007669"/>
    <property type="project" value="Ensembl"/>
</dbReference>
<dbReference type="GO" id="GO:0006955">
    <property type="term" value="P:immune response"/>
    <property type="evidence" value="ECO:0007669"/>
    <property type="project" value="TreeGrafter"/>
</dbReference>
<organism evidence="20 21">
    <name type="scientific">Astyanax mexicanus</name>
    <name type="common">Blind cave fish</name>
    <name type="synonym">Astyanax fasciatus mexicanus</name>
    <dbReference type="NCBI Taxonomy" id="7994"/>
    <lineage>
        <taxon>Eukaryota</taxon>
        <taxon>Metazoa</taxon>
        <taxon>Chordata</taxon>
        <taxon>Craniata</taxon>
        <taxon>Vertebrata</taxon>
        <taxon>Euteleostomi</taxon>
        <taxon>Actinopterygii</taxon>
        <taxon>Neopterygii</taxon>
        <taxon>Teleostei</taxon>
        <taxon>Ostariophysi</taxon>
        <taxon>Characiformes</taxon>
        <taxon>Characoidei</taxon>
        <taxon>Acestrorhamphidae</taxon>
        <taxon>Acestrorhamphinae</taxon>
        <taxon>Astyanax</taxon>
    </lineage>
</organism>
<evidence type="ECO:0000256" key="14">
    <source>
        <dbReference type="ARBA" id="ARBA00025505"/>
    </source>
</evidence>
<dbReference type="GO" id="GO:0019722">
    <property type="term" value="P:calcium-mediated signaling"/>
    <property type="evidence" value="ECO:0007669"/>
    <property type="project" value="TreeGrafter"/>
</dbReference>
<evidence type="ECO:0000256" key="1">
    <source>
        <dbReference type="ARBA" id="ARBA00004651"/>
    </source>
</evidence>
<feature type="transmembrane region" description="Helical" evidence="18">
    <location>
        <begin position="241"/>
        <end position="259"/>
    </location>
</feature>
<feature type="transmembrane region" description="Helical" evidence="18">
    <location>
        <begin position="118"/>
        <end position="138"/>
    </location>
</feature>
<evidence type="ECO:0000256" key="11">
    <source>
        <dbReference type="ARBA" id="ARBA00023170"/>
    </source>
</evidence>
<evidence type="ECO:0000256" key="5">
    <source>
        <dbReference type="ARBA" id="ARBA00022553"/>
    </source>
</evidence>
<dbReference type="GO" id="GO:0030593">
    <property type="term" value="P:neutrophil chemotaxis"/>
    <property type="evidence" value="ECO:0007669"/>
    <property type="project" value="TreeGrafter"/>
</dbReference>
<keyword evidence="21" id="KW-1185">Reference proteome</keyword>
<dbReference type="InterPro" id="IPR000276">
    <property type="entry name" value="GPCR_Rhodpsn"/>
</dbReference>
<dbReference type="InParanoid" id="A0A3B1IGG7"/>
<dbReference type="Gene3D" id="1.20.1070.10">
    <property type="entry name" value="Rhodopsin 7-helix transmembrane proteins"/>
    <property type="match status" value="1"/>
</dbReference>
<dbReference type="GO" id="GO:0019957">
    <property type="term" value="F:C-C chemokine binding"/>
    <property type="evidence" value="ECO:0007669"/>
    <property type="project" value="TreeGrafter"/>
</dbReference>
<evidence type="ECO:0000256" key="10">
    <source>
        <dbReference type="ARBA" id="ARBA00023157"/>
    </source>
</evidence>
<evidence type="ECO:0000256" key="2">
    <source>
        <dbReference type="ARBA" id="ARBA00020033"/>
    </source>
</evidence>
<feature type="transmembrane region" description="Helical" evidence="18">
    <location>
        <begin position="41"/>
        <end position="63"/>
    </location>
</feature>
<evidence type="ECO:0000259" key="19">
    <source>
        <dbReference type="PROSITE" id="PS50262"/>
    </source>
</evidence>
<keyword evidence="4" id="KW-0145">Chemotaxis</keyword>
<evidence type="ECO:0000256" key="3">
    <source>
        <dbReference type="ARBA" id="ARBA00022475"/>
    </source>
</evidence>
<feature type="transmembrane region" description="Helical" evidence="18">
    <location>
        <begin position="75"/>
        <end position="103"/>
    </location>
</feature>
<name>A0A3B1IGG7_ASTMX</name>
<dbReference type="FunCoup" id="A0A3B1IGG7">
    <property type="interactions" value="663"/>
</dbReference>
<dbReference type="InterPro" id="IPR017452">
    <property type="entry name" value="GPCR_Rhodpsn_7TM"/>
</dbReference>
<evidence type="ECO:0000256" key="8">
    <source>
        <dbReference type="ARBA" id="ARBA00023040"/>
    </source>
</evidence>
<dbReference type="STRING" id="7994.ENSAMXP00000028650"/>
<dbReference type="Proteomes" id="UP000018467">
    <property type="component" value="Unassembled WGS sequence"/>
</dbReference>
<evidence type="ECO:0000256" key="15">
    <source>
        <dbReference type="ARBA" id="ARBA00033468"/>
    </source>
</evidence>
<evidence type="ECO:0000256" key="17">
    <source>
        <dbReference type="RuleBase" id="RU000688"/>
    </source>
</evidence>
<reference evidence="20" key="4">
    <citation type="submission" date="2025-09" db="UniProtKB">
        <authorList>
            <consortium name="Ensembl"/>
        </authorList>
    </citation>
    <scope>IDENTIFICATION</scope>
</reference>
<keyword evidence="12" id="KW-0325">Glycoprotein</keyword>
<evidence type="ECO:0000256" key="13">
    <source>
        <dbReference type="ARBA" id="ARBA00023224"/>
    </source>
</evidence>
<feature type="domain" description="G-protein coupled receptors family 1 profile" evidence="19">
    <location>
        <begin position="54"/>
        <end position="304"/>
    </location>
</feature>
<keyword evidence="3" id="KW-1003">Cell membrane</keyword>
<dbReference type="InterPro" id="IPR000174">
    <property type="entry name" value="Chemokine_CXCR_1/2"/>
</dbReference>
<dbReference type="PANTHER" id="PTHR10489:SF689">
    <property type="entry name" value="C-X-C CHEMOKINE RECEPTOR TYPE 2"/>
    <property type="match status" value="1"/>
</dbReference>
<evidence type="ECO:0000256" key="16">
    <source>
        <dbReference type="ARBA" id="ARBA00034130"/>
    </source>
</evidence>
<proteinExistence type="inferred from homology"/>
<keyword evidence="6 17" id="KW-0812">Transmembrane</keyword>
<keyword evidence="5" id="KW-0597">Phosphoprotein</keyword>
<dbReference type="GO" id="GO:0009897">
    <property type="term" value="C:external side of plasma membrane"/>
    <property type="evidence" value="ECO:0007669"/>
    <property type="project" value="TreeGrafter"/>
</dbReference>
<dbReference type="Pfam" id="PF00001">
    <property type="entry name" value="7tm_1"/>
    <property type="match status" value="1"/>
</dbReference>
<evidence type="ECO:0000313" key="20">
    <source>
        <dbReference type="Ensembl" id="ENSAMXP00000028650.1"/>
    </source>
</evidence>
<dbReference type="PROSITE" id="PS00237">
    <property type="entry name" value="G_PROTEIN_RECEP_F1_1"/>
    <property type="match status" value="1"/>
</dbReference>
<comment type="subcellular location">
    <subcellularLocation>
        <location evidence="1">Cell membrane</location>
        <topology evidence="1">Multi-pass membrane protein</topology>
    </subcellularLocation>
</comment>
<dbReference type="GO" id="GO:0090594">
    <property type="term" value="P:inflammatory response to wounding"/>
    <property type="evidence" value="ECO:0007669"/>
    <property type="project" value="Ensembl"/>
</dbReference>
<dbReference type="GeneTree" id="ENSGT01050000244848"/>
<feature type="transmembrane region" description="Helical" evidence="18">
    <location>
        <begin position="210"/>
        <end position="229"/>
    </location>
</feature>
<protein>
    <recommendedName>
        <fullName evidence="2">C-X-C chemokine receptor type 2</fullName>
    </recommendedName>
    <alternativeName>
        <fullName evidence="15">High affinity interleukin-8 receptor B</fullName>
    </alternativeName>
</protein>
<evidence type="ECO:0000256" key="12">
    <source>
        <dbReference type="ARBA" id="ARBA00023180"/>
    </source>
</evidence>
<dbReference type="GO" id="GO:0051916">
    <property type="term" value="F:granulocyte colony-stimulating factor binding"/>
    <property type="evidence" value="ECO:0007669"/>
    <property type="project" value="Ensembl"/>
</dbReference>
<dbReference type="GO" id="GO:0016493">
    <property type="term" value="F:C-C chemokine receptor activity"/>
    <property type="evidence" value="ECO:0007669"/>
    <property type="project" value="TreeGrafter"/>
</dbReference>
<dbReference type="PANTHER" id="PTHR10489">
    <property type="entry name" value="CELL ADHESION MOLECULE"/>
    <property type="match status" value="1"/>
</dbReference>
<keyword evidence="8 17" id="KW-0297">G-protein coupled receptor</keyword>
<dbReference type="GO" id="GO:0042742">
    <property type="term" value="P:defense response to bacterium"/>
    <property type="evidence" value="ECO:0007669"/>
    <property type="project" value="Ensembl"/>
</dbReference>
<keyword evidence="10" id="KW-1015">Disulfide bond</keyword>
<reference evidence="20" key="3">
    <citation type="submission" date="2025-08" db="UniProtKB">
        <authorList>
            <consortium name="Ensembl"/>
        </authorList>
    </citation>
    <scope>IDENTIFICATION</scope>
</reference>
<keyword evidence="9 18" id="KW-0472">Membrane</keyword>
<keyword evidence="7 18" id="KW-1133">Transmembrane helix</keyword>
<dbReference type="Ensembl" id="ENSAMXT00000055283.1">
    <property type="protein sequence ID" value="ENSAMXP00000028650.1"/>
    <property type="gene ID" value="ENSAMXG00000043241.1"/>
</dbReference>
<accession>A0A3B1IGG7</accession>
<dbReference type="PROSITE" id="PS50262">
    <property type="entry name" value="G_PROTEIN_RECEP_F1_2"/>
    <property type="match status" value="1"/>
</dbReference>
<dbReference type="SUPFAM" id="SSF81321">
    <property type="entry name" value="Family A G protein-coupled receptor-like"/>
    <property type="match status" value="1"/>
</dbReference>
<dbReference type="GO" id="GO:0016494">
    <property type="term" value="F:C-X-C chemokine receptor activity"/>
    <property type="evidence" value="ECO:0007669"/>
    <property type="project" value="InterPro"/>
</dbReference>
<comment type="function">
    <text evidence="14">Receptor for interleukin-8 which is a powerful neutrophil chemotactic factor. Binding of IL-8 to the receptor causes activation of neutrophils. This response is mediated via a G-protein that activates a phosphatidylinositol-calcium second messenger system. Binds to IL-8 with high affinity. Also binds with high affinity to CXCL3, GRO/MGSA and NAP-2.</text>
</comment>
<evidence type="ECO:0000256" key="4">
    <source>
        <dbReference type="ARBA" id="ARBA00022500"/>
    </source>
</evidence>
<dbReference type="InterPro" id="IPR050119">
    <property type="entry name" value="CCR1-9-like"/>
</dbReference>
<evidence type="ECO:0000256" key="7">
    <source>
        <dbReference type="ARBA" id="ARBA00022989"/>
    </source>
</evidence>
<comment type="similarity">
    <text evidence="17">Belongs to the G-protein coupled receptor 1 family.</text>
</comment>
<evidence type="ECO:0000256" key="9">
    <source>
        <dbReference type="ARBA" id="ARBA00023136"/>
    </source>
</evidence>
<reference evidence="21" key="1">
    <citation type="submission" date="2013-03" db="EMBL/GenBank/DDBJ databases">
        <authorList>
            <person name="Jeffery W."/>
            <person name="Warren W."/>
            <person name="Wilson R.K."/>
        </authorList>
    </citation>
    <scope>NUCLEOTIDE SEQUENCE</scope>
    <source>
        <strain evidence="21">female</strain>
    </source>
</reference>
<feature type="transmembrane region" description="Helical" evidence="18">
    <location>
        <begin position="150"/>
        <end position="172"/>
    </location>
</feature>
<dbReference type="Bgee" id="ENSAMXG00000043241">
    <property type="expression patterns" value="Expressed in pharyngeal gill and 5 other cell types or tissues"/>
</dbReference>
<evidence type="ECO:0000256" key="18">
    <source>
        <dbReference type="SAM" id="Phobius"/>
    </source>
</evidence>
<sequence>MTLRESTISSMTEEFTTDYTDYNLVTPCSETLESVDSTAVAISYTVVFLLSLVGNSVVIYVIYMMQSRRTSTDVYLMNLALADLLFSLTLPFEAACIYASSWIFGTVLCKMLSGLQEATFYGCVFLLACISIDRYMAIVRATQFISKQHCLVRTVCGLVWLGATTLSLPVVVQREALQESNGYRCYENLTADNIDEWRVGMRILRHTVGFFLPLAIMVFCYGWTMGTLFRSRNSQKHKAMRVILCVVLAFVVCWLPNNITELINTLIEGDIIEDTCELRNKVGAAMYVTQALAFIHCAINPLLYAFIGKKFRNQLCMIFFKKGLIGREVLSRYRIGSLYSSGSSRHTSVTL</sequence>
<keyword evidence="11 17" id="KW-0675">Receptor</keyword>
<comment type="subunit">
    <text evidence="16">Interacts with IL8. Interacts with GNAI2.</text>
</comment>
<reference evidence="21" key="2">
    <citation type="journal article" date="2014" name="Nat. Commun.">
        <title>The cavefish genome reveals candidate genes for eye loss.</title>
        <authorList>
            <person name="McGaugh S.E."/>
            <person name="Gross J.B."/>
            <person name="Aken B."/>
            <person name="Blin M."/>
            <person name="Borowsky R."/>
            <person name="Chalopin D."/>
            <person name="Hinaux H."/>
            <person name="Jeffery W.R."/>
            <person name="Keene A."/>
            <person name="Ma L."/>
            <person name="Minx P."/>
            <person name="Murphy D."/>
            <person name="O'Quin K.E."/>
            <person name="Retaux S."/>
            <person name="Rohner N."/>
            <person name="Searle S.M."/>
            <person name="Stahl B.A."/>
            <person name="Tabin C."/>
            <person name="Volff J.N."/>
            <person name="Yoshizawa M."/>
            <person name="Warren W.C."/>
        </authorList>
    </citation>
    <scope>NUCLEOTIDE SEQUENCE [LARGE SCALE GENOMIC DNA]</scope>
    <source>
        <strain evidence="21">female</strain>
    </source>
</reference>